<dbReference type="EMBL" id="VCKW01000324">
    <property type="protein sequence ID" value="TMQ90135.1"/>
    <property type="molecule type" value="Genomic_DNA"/>
</dbReference>
<dbReference type="Proteomes" id="UP000309174">
    <property type="component" value="Unassembled WGS sequence"/>
</dbReference>
<comment type="caution">
    <text evidence="1">The sequence shown here is derived from an EMBL/GenBank/DDBJ whole genome shotgun (WGS) entry which is preliminary data.</text>
</comment>
<dbReference type="Gene3D" id="2.30.110.10">
    <property type="entry name" value="Electron Transport, Fmn-binding Protein, Chain A"/>
    <property type="match status" value="1"/>
</dbReference>
<accession>A0A5C4J0I7</accession>
<organism evidence="1 2">
    <name type="scientific">Actinomadura soli</name>
    <dbReference type="NCBI Taxonomy" id="2508997"/>
    <lineage>
        <taxon>Bacteria</taxon>
        <taxon>Bacillati</taxon>
        <taxon>Actinomycetota</taxon>
        <taxon>Actinomycetes</taxon>
        <taxon>Streptosporangiales</taxon>
        <taxon>Thermomonosporaceae</taxon>
        <taxon>Actinomadura</taxon>
    </lineage>
</organism>
<reference evidence="1 2" key="1">
    <citation type="submission" date="2019-05" db="EMBL/GenBank/DDBJ databases">
        <title>Draft genome sequence of Actinomadura sp. 14C53.</title>
        <authorList>
            <person name="Saricaoglu S."/>
            <person name="Isik K."/>
        </authorList>
    </citation>
    <scope>NUCLEOTIDE SEQUENCE [LARGE SCALE GENOMIC DNA]</scope>
    <source>
        <strain evidence="1 2">14C53</strain>
    </source>
</reference>
<protein>
    <submittedName>
        <fullName evidence="1">Uncharacterized protein</fullName>
    </submittedName>
</protein>
<evidence type="ECO:0000313" key="2">
    <source>
        <dbReference type="Proteomes" id="UP000309174"/>
    </source>
</evidence>
<gene>
    <name evidence="1" type="ORF">ETD83_36775</name>
</gene>
<dbReference type="InterPro" id="IPR012349">
    <property type="entry name" value="Split_barrel_FMN-bd"/>
</dbReference>
<name>A0A5C4J0I7_9ACTN</name>
<dbReference type="SUPFAM" id="SSF50475">
    <property type="entry name" value="FMN-binding split barrel"/>
    <property type="match status" value="1"/>
</dbReference>
<dbReference type="OrthoDB" id="3627463at2"/>
<keyword evidence="2" id="KW-1185">Reference proteome</keyword>
<dbReference type="AlphaFoldDB" id="A0A5C4J0I7"/>
<sequence length="130" mass="14393">MWLATGSDGRGAHLIPVAYVWDGSVLYTATFASSRTVTNIKAHPRARVALGDTTDVVMIDAGASPVGVPDIGVEIAERYAKVSTDPRNYPEGRFVYLRLQPWRIQVWNGFHEFVGRTVMLDGRWLDSSVD</sequence>
<evidence type="ECO:0000313" key="1">
    <source>
        <dbReference type="EMBL" id="TMQ90135.1"/>
    </source>
</evidence>
<proteinExistence type="predicted"/>